<protein>
    <recommendedName>
        <fullName evidence="3">DUF1697 domain-containing protein</fullName>
    </recommendedName>
</protein>
<evidence type="ECO:0008006" key="3">
    <source>
        <dbReference type="Google" id="ProtNLM"/>
    </source>
</evidence>
<gene>
    <name evidence="1" type="ORF">BISU_2090</name>
</gene>
<keyword evidence="2" id="KW-1185">Reference proteome</keyword>
<evidence type="ECO:0000313" key="1">
    <source>
        <dbReference type="EMBL" id="KFI98888.1"/>
    </source>
</evidence>
<dbReference type="SUPFAM" id="SSF160379">
    <property type="entry name" value="SP0830-like"/>
    <property type="match status" value="1"/>
</dbReference>
<organism evidence="1 2">
    <name type="scientific">Bifidobacterium subtile</name>
    <dbReference type="NCBI Taxonomy" id="77635"/>
    <lineage>
        <taxon>Bacteria</taxon>
        <taxon>Bacillati</taxon>
        <taxon>Actinomycetota</taxon>
        <taxon>Actinomycetes</taxon>
        <taxon>Bifidobacteriales</taxon>
        <taxon>Bifidobacteriaceae</taxon>
        <taxon>Bifidobacterium</taxon>
    </lineage>
</organism>
<dbReference type="Pfam" id="PF08002">
    <property type="entry name" value="DUF1697"/>
    <property type="match status" value="1"/>
</dbReference>
<dbReference type="InterPro" id="IPR012545">
    <property type="entry name" value="DUF1697"/>
</dbReference>
<dbReference type="EMBL" id="JGZR01000016">
    <property type="protein sequence ID" value="KFI98888.1"/>
    <property type="molecule type" value="Genomic_DNA"/>
</dbReference>
<proteinExistence type="predicted"/>
<accession>A0A087DTN8</accession>
<dbReference type="PANTHER" id="PTHR36439">
    <property type="entry name" value="BLL4334 PROTEIN"/>
    <property type="match status" value="1"/>
</dbReference>
<name>A0A087DTN8_9BIFI</name>
<evidence type="ECO:0000313" key="2">
    <source>
        <dbReference type="Proteomes" id="UP000029055"/>
    </source>
</evidence>
<dbReference type="PANTHER" id="PTHR36439:SF1">
    <property type="entry name" value="DUF1697 DOMAIN-CONTAINING PROTEIN"/>
    <property type="match status" value="1"/>
</dbReference>
<reference evidence="1 2" key="1">
    <citation type="submission" date="2014-03" db="EMBL/GenBank/DDBJ databases">
        <title>Genomics of Bifidobacteria.</title>
        <authorList>
            <person name="Ventura M."/>
            <person name="Milani C."/>
            <person name="Lugli G.A."/>
        </authorList>
    </citation>
    <scope>NUCLEOTIDE SEQUENCE [LARGE SCALE GENOMIC DNA]</scope>
    <source>
        <strain evidence="1 2">LMG 11597</strain>
    </source>
</reference>
<dbReference type="PIRSF" id="PIRSF008502">
    <property type="entry name" value="UCP008502"/>
    <property type="match status" value="1"/>
</dbReference>
<dbReference type="AlphaFoldDB" id="A0A087DTN8"/>
<dbReference type="Proteomes" id="UP000029055">
    <property type="component" value="Unassembled WGS sequence"/>
</dbReference>
<comment type="caution">
    <text evidence="1">The sequence shown here is derived from an EMBL/GenBank/DDBJ whole genome shotgun (WGS) entry which is preliminary data.</text>
</comment>
<dbReference type="Gene3D" id="3.30.70.1280">
    <property type="entry name" value="SP0830-like domains"/>
    <property type="match status" value="1"/>
</dbReference>
<sequence>MDMKRYAALLRGINVAGHRRVAMTELRALLERLGYQRVVTYLQSGQVAFDAEDCPDDVLAARISQALADEYDSIVDVIVRDHDYFDAVVSHCPFPAGEYAPRQLHVIYCSAQPDPARLDQIDAAALLPERFAVGDHAIYCLLPGGIGRSKLAAQLVQPRVLGANTVATVRNWNTVTKLAAMTDEE</sequence>
<dbReference type="RefSeq" id="WP_211222956.1">
    <property type="nucleotide sequence ID" value="NZ_CP062939.1"/>
</dbReference>
<dbReference type="eggNOG" id="COG3797">
    <property type="taxonomic scope" value="Bacteria"/>
</dbReference>
<dbReference type="STRING" id="77635.BISU_2090"/>